<dbReference type="Proteomes" id="UP000593765">
    <property type="component" value="Chromosome"/>
</dbReference>
<dbReference type="GO" id="GO:0004622">
    <property type="term" value="F:phosphatidylcholine lysophospholipase activity"/>
    <property type="evidence" value="ECO:0007669"/>
    <property type="project" value="TreeGrafter"/>
</dbReference>
<keyword evidence="1" id="KW-0732">Signal</keyword>
<proteinExistence type="predicted"/>
<accession>A0A7M2X435</accession>
<dbReference type="EMBL" id="CP063458">
    <property type="protein sequence ID" value="QOV92425.1"/>
    <property type="molecule type" value="Genomic_DNA"/>
</dbReference>
<dbReference type="InterPro" id="IPR036514">
    <property type="entry name" value="SGNH_hydro_sf"/>
</dbReference>
<organism evidence="3 4">
    <name type="scientific">Humisphaera borealis</name>
    <dbReference type="NCBI Taxonomy" id="2807512"/>
    <lineage>
        <taxon>Bacteria</taxon>
        <taxon>Pseudomonadati</taxon>
        <taxon>Planctomycetota</taxon>
        <taxon>Phycisphaerae</taxon>
        <taxon>Tepidisphaerales</taxon>
        <taxon>Tepidisphaeraceae</taxon>
        <taxon>Humisphaera</taxon>
    </lineage>
</organism>
<feature type="signal peptide" evidence="1">
    <location>
        <begin position="1"/>
        <end position="22"/>
    </location>
</feature>
<evidence type="ECO:0000259" key="2">
    <source>
        <dbReference type="Pfam" id="PF13472"/>
    </source>
</evidence>
<sequence>MLGRSVVAALLAMNFAAVPSFAQTKAPAKPEAKPAAAPAVKEAADKPAIKMGKDEGKGFLARHEGFLADLKATNGKVDVLFVGDSITDGWRRGGKKVFDANYGSQAPLNIGIGGDRTQHVIWRLQNGEVEGISPKVAMLMIGTNNLSANTDEEIVAGITKCVTTLREKLPKTKVLLLGVFPRSAKPTDAARARIKTINAAIAKLDDAGKTVKYLDIGEKFLDKEGNLTKEIMPDALHPNEKGYEIWAEAVKSTLADLMK</sequence>
<name>A0A7M2X435_9BACT</name>
<evidence type="ECO:0000313" key="3">
    <source>
        <dbReference type="EMBL" id="QOV92425.1"/>
    </source>
</evidence>
<keyword evidence="4" id="KW-1185">Reference proteome</keyword>
<dbReference type="InterPro" id="IPR013830">
    <property type="entry name" value="SGNH_hydro"/>
</dbReference>
<dbReference type="KEGG" id="hbs:IPV69_13530"/>
<dbReference type="InterPro" id="IPR051532">
    <property type="entry name" value="Ester_Hydrolysis_Enzymes"/>
</dbReference>
<dbReference type="Pfam" id="PF13472">
    <property type="entry name" value="Lipase_GDSL_2"/>
    <property type="match status" value="1"/>
</dbReference>
<reference evidence="3 4" key="1">
    <citation type="submission" date="2020-10" db="EMBL/GenBank/DDBJ databases">
        <title>Wide distribution of Phycisphaera-like planctomycetes from WD2101 soil group in peatlands and genome analysis of the first cultivated representative.</title>
        <authorList>
            <person name="Dedysh S.N."/>
            <person name="Beletsky A.V."/>
            <person name="Ivanova A."/>
            <person name="Kulichevskaya I.S."/>
            <person name="Suzina N.E."/>
            <person name="Philippov D.A."/>
            <person name="Rakitin A.L."/>
            <person name="Mardanov A.V."/>
            <person name="Ravin N.V."/>
        </authorList>
    </citation>
    <scope>NUCLEOTIDE SEQUENCE [LARGE SCALE GENOMIC DNA]</scope>
    <source>
        <strain evidence="3 4">M1803</strain>
    </source>
</reference>
<dbReference type="PANTHER" id="PTHR30383:SF5">
    <property type="entry name" value="SGNH HYDROLASE-TYPE ESTERASE DOMAIN-CONTAINING PROTEIN"/>
    <property type="match status" value="1"/>
</dbReference>
<feature type="chain" id="PRO_5034663573" evidence="1">
    <location>
        <begin position="23"/>
        <end position="259"/>
    </location>
</feature>
<evidence type="ECO:0000313" key="4">
    <source>
        <dbReference type="Proteomes" id="UP000593765"/>
    </source>
</evidence>
<feature type="domain" description="SGNH hydrolase-type esterase" evidence="2">
    <location>
        <begin position="81"/>
        <end position="245"/>
    </location>
</feature>
<dbReference type="PANTHER" id="PTHR30383">
    <property type="entry name" value="THIOESTERASE 1/PROTEASE 1/LYSOPHOSPHOLIPASE L1"/>
    <property type="match status" value="1"/>
</dbReference>
<dbReference type="SUPFAM" id="SSF52266">
    <property type="entry name" value="SGNH hydrolase"/>
    <property type="match status" value="1"/>
</dbReference>
<protein>
    <submittedName>
        <fullName evidence="3">GDSL family lipase</fullName>
    </submittedName>
</protein>
<gene>
    <name evidence="3" type="ORF">IPV69_13530</name>
</gene>
<dbReference type="Gene3D" id="3.40.50.1110">
    <property type="entry name" value="SGNH hydrolase"/>
    <property type="match status" value="1"/>
</dbReference>
<evidence type="ECO:0000256" key="1">
    <source>
        <dbReference type="SAM" id="SignalP"/>
    </source>
</evidence>
<dbReference type="AlphaFoldDB" id="A0A7M2X435"/>